<dbReference type="InterPro" id="IPR007502">
    <property type="entry name" value="Helicase-assoc_dom"/>
</dbReference>
<reference evidence="9" key="1">
    <citation type="submission" date="2025-08" db="UniProtKB">
        <authorList>
            <consortium name="Ensembl"/>
        </authorList>
    </citation>
    <scope>IDENTIFICATION</scope>
</reference>
<dbReference type="SMART" id="SM00487">
    <property type="entry name" value="DEXDc"/>
    <property type="match status" value="1"/>
</dbReference>
<dbReference type="PANTHER" id="PTHR18934:SF99">
    <property type="entry name" value="ATP-DEPENDENT RNA HELICASE DHX37-RELATED"/>
    <property type="match status" value="1"/>
</dbReference>
<dbReference type="FunFam" id="3.40.50.300:FF:000895">
    <property type="entry name" value="probable ATP-dependent RNA helicase DHX37"/>
    <property type="match status" value="1"/>
</dbReference>
<dbReference type="InterPro" id="IPR014001">
    <property type="entry name" value="Helicase_ATP-bd"/>
</dbReference>
<dbReference type="InterPro" id="IPR011545">
    <property type="entry name" value="DEAD/DEAH_box_helicase_dom"/>
</dbReference>
<evidence type="ECO:0000313" key="9">
    <source>
        <dbReference type="Ensembl" id="ENSCCRP00020058584.1"/>
    </source>
</evidence>
<dbReference type="GO" id="GO:0003723">
    <property type="term" value="F:RNA binding"/>
    <property type="evidence" value="ECO:0007669"/>
    <property type="project" value="TreeGrafter"/>
</dbReference>
<dbReference type="SMART" id="SM00382">
    <property type="entry name" value="AAA"/>
    <property type="match status" value="1"/>
</dbReference>
<evidence type="ECO:0000313" key="10">
    <source>
        <dbReference type="Proteomes" id="UP000694701"/>
    </source>
</evidence>
<dbReference type="AlphaFoldDB" id="A0A8C2FQ88"/>
<dbReference type="PROSITE" id="PS51192">
    <property type="entry name" value="HELICASE_ATP_BIND_1"/>
    <property type="match status" value="1"/>
</dbReference>
<dbReference type="FunFam" id="1.20.120.1080:FF:000014">
    <property type="entry name" value="Probable ATP-dependent RNA helicase DHX37"/>
    <property type="match status" value="1"/>
</dbReference>
<feature type="compositionally biased region" description="Acidic residues" evidence="6">
    <location>
        <begin position="144"/>
        <end position="156"/>
    </location>
</feature>
<dbReference type="InterPro" id="IPR027417">
    <property type="entry name" value="P-loop_NTPase"/>
</dbReference>
<feature type="region of interest" description="Disordered" evidence="6">
    <location>
        <begin position="113"/>
        <end position="219"/>
    </location>
</feature>
<feature type="region of interest" description="Disordered" evidence="6">
    <location>
        <begin position="488"/>
        <end position="507"/>
    </location>
</feature>
<feature type="compositionally biased region" description="Acidic residues" evidence="6">
    <location>
        <begin position="164"/>
        <end position="182"/>
    </location>
</feature>
<evidence type="ECO:0000256" key="1">
    <source>
        <dbReference type="ARBA" id="ARBA00014590"/>
    </source>
</evidence>
<feature type="domain" description="Helicase ATP-binding" evidence="7">
    <location>
        <begin position="252"/>
        <end position="419"/>
    </location>
</feature>
<dbReference type="GO" id="GO:0000462">
    <property type="term" value="P:maturation of SSU-rRNA from tricistronic rRNA transcript (SSU-rRNA, 5.8S rRNA, LSU-rRNA)"/>
    <property type="evidence" value="ECO:0007669"/>
    <property type="project" value="TreeGrafter"/>
</dbReference>
<dbReference type="GO" id="GO:0004386">
    <property type="term" value="F:helicase activity"/>
    <property type="evidence" value="ECO:0007669"/>
    <property type="project" value="UniProtKB-KW"/>
</dbReference>
<feature type="compositionally biased region" description="Basic and acidic residues" evidence="6">
    <location>
        <begin position="548"/>
        <end position="560"/>
    </location>
</feature>
<dbReference type="Proteomes" id="UP000694701">
    <property type="component" value="Unplaced"/>
</dbReference>
<dbReference type="InterPro" id="IPR001650">
    <property type="entry name" value="Helicase_C-like"/>
</dbReference>
<dbReference type="SUPFAM" id="SSF52540">
    <property type="entry name" value="P-loop containing nucleoside triphosphate hydrolases"/>
    <property type="match status" value="1"/>
</dbReference>
<dbReference type="GO" id="GO:0016787">
    <property type="term" value="F:hydrolase activity"/>
    <property type="evidence" value="ECO:0007669"/>
    <property type="project" value="UniProtKB-KW"/>
</dbReference>
<dbReference type="InterPro" id="IPR003593">
    <property type="entry name" value="AAA+_ATPase"/>
</dbReference>
<dbReference type="Pfam" id="PF04408">
    <property type="entry name" value="WHD_HA2"/>
    <property type="match status" value="1"/>
</dbReference>
<dbReference type="Pfam" id="PF00270">
    <property type="entry name" value="DEAD"/>
    <property type="match status" value="1"/>
</dbReference>
<dbReference type="Gene3D" id="3.40.50.300">
    <property type="entry name" value="P-loop containing nucleotide triphosphate hydrolases"/>
    <property type="match status" value="2"/>
</dbReference>
<evidence type="ECO:0000259" key="8">
    <source>
        <dbReference type="PROSITE" id="PS51194"/>
    </source>
</evidence>
<feature type="region of interest" description="Disordered" evidence="6">
    <location>
        <begin position="519"/>
        <end position="560"/>
    </location>
</feature>
<dbReference type="Gene3D" id="1.20.120.1080">
    <property type="match status" value="1"/>
</dbReference>
<keyword evidence="2" id="KW-0547">Nucleotide-binding</keyword>
<dbReference type="SMART" id="SM00490">
    <property type="entry name" value="HELICc"/>
    <property type="match status" value="1"/>
</dbReference>
<dbReference type="Ensembl" id="ENSCCRT00020064561.1">
    <property type="protein sequence ID" value="ENSCCRP00020058584.1"/>
    <property type="gene ID" value="ENSCCRG00020027740.1"/>
</dbReference>
<dbReference type="InterPro" id="IPR011709">
    <property type="entry name" value="DEAD-box_helicase_OB_fold"/>
</dbReference>
<dbReference type="InterPro" id="IPR056371">
    <property type="entry name" value="DHX37-like_C"/>
</dbReference>
<dbReference type="SMART" id="SM00847">
    <property type="entry name" value="HA2"/>
    <property type="match status" value="1"/>
</dbReference>
<dbReference type="Pfam" id="PF23362">
    <property type="entry name" value="DHX37_C"/>
    <property type="match status" value="1"/>
</dbReference>
<feature type="domain" description="Helicase C-terminal" evidence="8">
    <location>
        <begin position="449"/>
        <end position="694"/>
    </location>
</feature>
<dbReference type="PROSITE" id="PS51194">
    <property type="entry name" value="HELICASE_CTER"/>
    <property type="match status" value="1"/>
</dbReference>
<dbReference type="Pfam" id="PF00271">
    <property type="entry name" value="Helicase_C"/>
    <property type="match status" value="1"/>
</dbReference>
<dbReference type="Pfam" id="PF07717">
    <property type="entry name" value="OB_NTP_bind"/>
    <property type="match status" value="1"/>
</dbReference>
<dbReference type="CDD" id="cd18791">
    <property type="entry name" value="SF2_C_RHA"/>
    <property type="match status" value="1"/>
</dbReference>
<accession>A0A8C2FQ88</accession>
<evidence type="ECO:0000256" key="5">
    <source>
        <dbReference type="ARBA" id="ARBA00022840"/>
    </source>
</evidence>
<dbReference type="InterPro" id="IPR048333">
    <property type="entry name" value="HA2_WH"/>
</dbReference>
<name>A0A8C2FQ88_CYPCA</name>
<evidence type="ECO:0000256" key="2">
    <source>
        <dbReference type="ARBA" id="ARBA00022741"/>
    </source>
</evidence>
<keyword evidence="3" id="KW-0378">Hydrolase</keyword>
<evidence type="ECO:0000259" key="7">
    <source>
        <dbReference type="PROSITE" id="PS51192"/>
    </source>
</evidence>
<keyword evidence="5" id="KW-0067">ATP-binding</keyword>
<dbReference type="GO" id="GO:0005524">
    <property type="term" value="F:ATP binding"/>
    <property type="evidence" value="ECO:0007669"/>
    <property type="project" value="UniProtKB-KW"/>
</dbReference>
<organism evidence="9 10">
    <name type="scientific">Cyprinus carpio</name>
    <name type="common">Common carp</name>
    <dbReference type="NCBI Taxonomy" id="7962"/>
    <lineage>
        <taxon>Eukaryota</taxon>
        <taxon>Metazoa</taxon>
        <taxon>Chordata</taxon>
        <taxon>Craniata</taxon>
        <taxon>Vertebrata</taxon>
        <taxon>Euteleostomi</taxon>
        <taxon>Actinopterygii</taxon>
        <taxon>Neopterygii</taxon>
        <taxon>Teleostei</taxon>
        <taxon>Ostariophysi</taxon>
        <taxon>Cypriniformes</taxon>
        <taxon>Cyprinidae</taxon>
        <taxon>Cyprininae</taxon>
        <taxon>Cyprinus</taxon>
    </lineage>
</organism>
<feature type="compositionally biased region" description="Basic residues" evidence="6">
    <location>
        <begin position="498"/>
        <end position="507"/>
    </location>
</feature>
<dbReference type="PANTHER" id="PTHR18934">
    <property type="entry name" value="ATP-DEPENDENT RNA HELICASE"/>
    <property type="match status" value="1"/>
</dbReference>
<proteinExistence type="predicted"/>
<dbReference type="GO" id="GO:0005730">
    <property type="term" value="C:nucleolus"/>
    <property type="evidence" value="ECO:0007669"/>
    <property type="project" value="TreeGrafter"/>
</dbReference>
<evidence type="ECO:0000256" key="4">
    <source>
        <dbReference type="ARBA" id="ARBA00022806"/>
    </source>
</evidence>
<dbReference type="Pfam" id="PF21010">
    <property type="entry name" value="HA2_C"/>
    <property type="match status" value="1"/>
</dbReference>
<feature type="compositionally biased region" description="Basic and acidic residues" evidence="6">
    <location>
        <begin position="113"/>
        <end position="122"/>
    </location>
</feature>
<protein>
    <recommendedName>
        <fullName evidence="1">Activating signal cointegrator 1 complex subunit 3</fullName>
    </recommendedName>
</protein>
<evidence type="ECO:0000256" key="3">
    <source>
        <dbReference type="ARBA" id="ARBA00022801"/>
    </source>
</evidence>
<feature type="compositionally biased region" description="Acidic residues" evidence="6">
    <location>
        <begin position="524"/>
        <end position="547"/>
    </location>
</feature>
<dbReference type="CDD" id="cd17982">
    <property type="entry name" value="DEXHc_DHX37"/>
    <property type="match status" value="1"/>
</dbReference>
<sequence>LNIIMLIYTLMGKKKGQAKKWHSMLKGVDDCNALVLPATKTKKQKVERPVARKKALTKKQKKNLEKVLELKEKKAHRADVLSKLAEVQLPDSELKLLYTTSKLGTGDKLYQTKESVEEDQKGDSAPVRISSVSRANRKRRRAVDDDDDDDDDDDEERSEKSETSDEDDGEGSDSSEEEEEKPPEEKPTEEPRLLREEARQKETDVKKDEDVREETHKKEDCKPAVFIPVDRLPEIQEARLRLPILAEEQVIMEAVRENECVVLCGETGSGKTTQVPQFLYEAGYASSGGIIGVTEPRRVAAISMSHRVATEMNLPSGVVSYQIRYEGNVTENTKIKFMTDGVLLKEIQKDFLLQKYRVVIIDEAHERSVYTDILIGLLSRIVPLRNKKGLPMKLIIMSATLRVEDFTENKRLFRTPPPVIKVEARQFAVTVHFNKRTPVDNYTGEAFRKICKIHRMLPPGGILVFLTGQAEVHSVCRRLRKAFPYRPHREHTEEDLKKAKRAKKKKNMSLPRINLDSYSALPADEGDEDRQAGIDDDYNEGSDLELELGDHPDSDHEEKADPSIPLYVLPLYSLLAPELQAKVFRPPPAGARLCVIATNVAETSLTIPGVKYVVDCGRVKKRFYDRVTGVSSFKVTWISQASANQRAGRAGRTEPGHCYRLYSSAVFGDFSLFSEAEITRRPVDDLVLQMKDLNIEKVVNFPFPTPPSSEALISAEQLLISLGALEEPPRHGRARLSCPITPLGRAMAAFPVAPRYAKMLALGRQQGCMPYIITIVAAMTVREIFEDYDRPAGSEEESTKMAGKKARSVQMRRLWAGQGQSVQLGDLMVLLGAVGACEFAGCTHQFCEENGLRYKAMLEIRRLRGQLTNAVNAVCSDAGVYVDNQMAPPTESQVLCLRQIVLAGLGDHIARRVQAEELLDPKWRNGYKTPLLDDPVFIHPSSALHKTLPEFVVYQEIMETTKMYMRGVCAVQGEWIPKLLPQYCHFSAPEESPAPWFCPLSGRVKCHQQSTFYRVSWKLPAIEMDYPEGLEHYKLFAKFFLEGQVFPKIQQYSRCLLSSPSTMLKTWAKLQPRTEALLTALVSENVNNRTSLEAAWKKDERCKLLYKYCPPNKPYMNGEMIYSAFR</sequence>
<evidence type="ECO:0000256" key="6">
    <source>
        <dbReference type="SAM" id="MobiDB-lite"/>
    </source>
</evidence>
<keyword evidence="4" id="KW-0347">Helicase</keyword>
<feature type="compositionally biased region" description="Basic and acidic residues" evidence="6">
    <location>
        <begin position="183"/>
        <end position="219"/>
    </location>
</feature>